<sequence length="314" mass="32230">MVIGGAALCAAALSACATVEPTPVAVVAPVPAVVRPASAAVQPVLKRRIAVGRFSNSTSYGRSLLSPGEADPIADQAGDMLANALVGSGQFLVFERNDLDWVVAEQALSGVGSDGLVGVDALVIGSVTQLGRRTEGQSGFLSSTRKQAVNATVEIRLVDVRTGQVFFTTSGSGEASTEAGEVAGFGSRAGYDSTLNDRAIAAAIADCMTNVIQQLQQRRWFTDILRAEGQTVYVSGGPAQGLKMGDRFNVEQAGETVISAQTGLPITLPGAVVAGIELTAFFGDAPETQGAVARVISGAVPSETRGLRVVEARP</sequence>
<dbReference type="AlphaFoldDB" id="A0A494RG79"/>
<dbReference type="Pfam" id="PF03783">
    <property type="entry name" value="CsgG"/>
    <property type="match status" value="1"/>
</dbReference>
<dbReference type="OrthoDB" id="9793163at2"/>
<dbReference type="InterPro" id="IPR005534">
    <property type="entry name" value="Curli_assmbl/transp-comp_CsgG"/>
</dbReference>
<dbReference type="EMBL" id="CP032707">
    <property type="protein sequence ID" value="AYG95388.1"/>
    <property type="molecule type" value="Genomic_DNA"/>
</dbReference>
<gene>
    <name evidence="7" type="ORF">D8I30_09525</name>
</gene>
<feature type="chain" id="PRO_5019771750" evidence="6">
    <location>
        <begin position="18"/>
        <end position="314"/>
    </location>
</feature>
<dbReference type="GO" id="GO:0030288">
    <property type="term" value="C:outer membrane-bounded periplasmic space"/>
    <property type="evidence" value="ECO:0007669"/>
    <property type="project" value="InterPro"/>
</dbReference>
<evidence type="ECO:0000256" key="5">
    <source>
        <dbReference type="ARBA" id="ARBA00023288"/>
    </source>
</evidence>
<feature type="signal peptide" evidence="6">
    <location>
        <begin position="1"/>
        <end position="17"/>
    </location>
</feature>
<organism evidence="7 8">
    <name type="scientific">Brevundimonas naejangsanensis</name>
    <dbReference type="NCBI Taxonomy" id="588932"/>
    <lineage>
        <taxon>Bacteria</taxon>
        <taxon>Pseudomonadati</taxon>
        <taxon>Pseudomonadota</taxon>
        <taxon>Alphaproteobacteria</taxon>
        <taxon>Caulobacterales</taxon>
        <taxon>Caulobacteraceae</taxon>
        <taxon>Brevundimonas</taxon>
    </lineage>
</organism>
<keyword evidence="2 6" id="KW-0732">Signal</keyword>
<keyword evidence="8" id="KW-1185">Reference proteome</keyword>
<name>A0A494RG79_9CAUL</name>
<evidence type="ECO:0000256" key="4">
    <source>
        <dbReference type="ARBA" id="ARBA00023139"/>
    </source>
</evidence>
<evidence type="ECO:0000256" key="6">
    <source>
        <dbReference type="SAM" id="SignalP"/>
    </source>
</evidence>
<evidence type="ECO:0000256" key="3">
    <source>
        <dbReference type="ARBA" id="ARBA00023136"/>
    </source>
</evidence>
<dbReference type="PANTHER" id="PTHR41164">
    <property type="entry name" value="CURLI PRODUCTION ASSEMBLY/TRANSPORT COMPONENT CSGG"/>
    <property type="match status" value="1"/>
</dbReference>
<dbReference type="Proteomes" id="UP000276984">
    <property type="component" value="Chromosome"/>
</dbReference>
<evidence type="ECO:0000313" key="7">
    <source>
        <dbReference type="EMBL" id="AYG95388.1"/>
    </source>
</evidence>
<reference evidence="7 8" key="1">
    <citation type="submission" date="2018-10" db="EMBL/GenBank/DDBJ databases">
        <title>Complete genome sequence of Brevundimonas naejangsanensis BRV3.</title>
        <authorList>
            <person name="Berrios L."/>
            <person name="Ely B."/>
        </authorList>
    </citation>
    <scope>NUCLEOTIDE SEQUENCE [LARGE SCALE GENOMIC DNA]</scope>
    <source>
        <strain evidence="7 8">BRV3</strain>
    </source>
</reference>
<dbReference type="Gene3D" id="3.40.50.10610">
    <property type="entry name" value="ABC-type transport auxiliary lipoprotein component"/>
    <property type="match status" value="1"/>
</dbReference>
<keyword evidence="5" id="KW-0449">Lipoprotein</keyword>
<evidence type="ECO:0000256" key="2">
    <source>
        <dbReference type="ARBA" id="ARBA00022729"/>
    </source>
</evidence>
<dbReference type="PANTHER" id="PTHR41164:SF1">
    <property type="entry name" value="CURLI PRODUCTION ASSEMBLY_TRANSPORT COMPONENT CSGG"/>
    <property type="match status" value="1"/>
</dbReference>
<keyword evidence="3" id="KW-0472">Membrane</keyword>
<keyword evidence="1" id="KW-1003">Cell membrane</keyword>
<proteinExistence type="predicted"/>
<keyword evidence="4" id="KW-0564">Palmitate</keyword>
<evidence type="ECO:0000313" key="8">
    <source>
        <dbReference type="Proteomes" id="UP000276984"/>
    </source>
</evidence>
<evidence type="ECO:0000256" key="1">
    <source>
        <dbReference type="ARBA" id="ARBA00022475"/>
    </source>
</evidence>
<protein>
    <submittedName>
        <fullName evidence="7">Curli production assembly protein CsgG</fullName>
    </submittedName>
</protein>
<accession>A0A494RG79</accession>